<feature type="non-terminal residue" evidence="2">
    <location>
        <position position="1"/>
    </location>
</feature>
<dbReference type="EMBL" id="HACG01052930">
    <property type="protein sequence ID" value="CEK99801.1"/>
    <property type="molecule type" value="Transcribed_RNA"/>
</dbReference>
<evidence type="ECO:0000313" key="2">
    <source>
        <dbReference type="EMBL" id="CEK99801.1"/>
    </source>
</evidence>
<proteinExistence type="predicted"/>
<accession>A0A0B7C5A0</accession>
<feature type="non-terminal residue" evidence="2">
    <location>
        <position position="81"/>
    </location>
</feature>
<name>A0A0B7C5A0_9EUPU</name>
<keyword evidence="1" id="KW-1133">Transmembrane helix</keyword>
<evidence type="ECO:0000256" key="1">
    <source>
        <dbReference type="SAM" id="Phobius"/>
    </source>
</evidence>
<reference evidence="2" key="1">
    <citation type="submission" date="2014-12" db="EMBL/GenBank/DDBJ databases">
        <title>Insight into the proteome of Arion vulgaris.</title>
        <authorList>
            <person name="Aradska J."/>
            <person name="Bulat T."/>
            <person name="Smidak R."/>
            <person name="Sarate P."/>
            <person name="Gangsoo J."/>
            <person name="Sialana F."/>
            <person name="Bilban M."/>
            <person name="Lubec G."/>
        </authorList>
    </citation>
    <scope>NUCLEOTIDE SEQUENCE</scope>
    <source>
        <tissue evidence="2">Skin</tissue>
    </source>
</reference>
<keyword evidence="1" id="KW-0472">Membrane</keyword>
<gene>
    <name evidence="2" type="primary">ORF222166</name>
</gene>
<sequence length="81" mass="9405">ELVKQIKSCDKNLVEMMLAVLNQLFISIFTVFIEYGMETLPVEFEDICELVRFMPSSPYSMQIMDLYLSCPKNSSLLTEQQ</sequence>
<feature type="transmembrane region" description="Helical" evidence="1">
    <location>
        <begin position="12"/>
        <end position="33"/>
    </location>
</feature>
<protein>
    <submittedName>
        <fullName evidence="2">Uncharacterized protein</fullName>
    </submittedName>
</protein>
<dbReference type="AlphaFoldDB" id="A0A0B7C5A0"/>
<keyword evidence="1" id="KW-0812">Transmembrane</keyword>
<organism evidence="2">
    <name type="scientific">Arion vulgaris</name>
    <dbReference type="NCBI Taxonomy" id="1028688"/>
    <lineage>
        <taxon>Eukaryota</taxon>
        <taxon>Metazoa</taxon>
        <taxon>Spiralia</taxon>
        <taxon>Lophotrochozoa</taxon>
        <taxon>Mollusca</taxon>
        <taxon>Gastropoda</taxon>
        <taxon>Heterobranchia</taxon>
        <taxon>Euthyneura</taxon>
        <taxon>Panpulmonata</taxon>
        <taxon>Eupulmonata</taxon>
        <taxon>Stylommatophora</taxon>
        <taxon>Helicina</taxon>
        <taxon>Arionoidea</taxon>
        <taxon>Arionidae</taxon>
        <taxon>Arion</taxon>
    </lineage>
</organism>